<evidence type="ECO:0000256" key="2">
    <source>
        <dbReference type="ARBA" id="ARBA00009410"/>
    </source>
</evidence>
<feature type="domain" description="FAD dependent oxidoreductase" evidence="6">
    <location>
        <begin position="2"/>
        <end position="347"/>
    </location>
</feature>
<organism evidence="7 8">
    <name type="scientific">Luteimicrobium xylanilyticum</name>
    <dbReference type="NCBI Taxonomy" id="1133546"/>
    <lineage>
        <taxon>Bacteria</taxon>
        <taxon>Bacillati</taxon>
        <taxon>Actinomycetota</taxon>
        <taxon>Actinomycetes</taxon>
        <taxon>Micrococcales</taxon>
        <taxon>Luteimicrobium</taxon>
    </lineage>
</organism>
<dbReference type="SUPFAM" id="SSF54373">
    <property type="entry name" value="FAD-linked reductases, C-terminal domain"/>
    <property type="match status" value="1"/>
</dbReference>
<evidence type="ECO:0000256" key="5">
    <source>
        <dbReference type="SAM" id="MobiDB-lite"/>
    </source>
</evidence>
<keyword evidence="3" id="KW-0285">Flavoprotein</keyword>
<gene>
    <name evidence="7" type="primary">dadA</name>
    <name evidence="7" type="ORF">KDY119_00100</name>
</gene>
<dbReference type="Proteomes" id="UP000326702">
    <property type="component" value="Chromosome"/>
</dbReference>
<evidence type="ECO:0000313" key="7">
    <source>
        <dbReference type="EMBL" id="QFU96616.1"/>
    </source>
</evidence>
<dbReference type="InterPro" id="IPR036188">
    <property type="entry name" value="FAD/NAD-bd_sf"/>
</dbReference>
<dbReference type="AlphaFoldDB" id="A0A5P9Q5S8"/>
<dbReference type="KEGG" id="lxl:KDY119_00100"/>
<evidence type="ECO:0000256" key="1">
    <source>
        <dbReference type="ARBA" id="ARBA00001974"/>
    </source>
</evidence>
<dbReference type="Gene3D" id="3.50.50.60">
    <property type="entry name" value="FAD/NAD(P)-binding domain"/>
    <property type="match status" value="1"/>
</dbReference>
<evidence type="ECO:0000313" key="8">
    <source>
        <dbReference type="Proteomes" id="UP000326702"/>
    </source>
</evidence>
<dbReference type="RefSeq" id="WP_153021792.1">
    <property type="nucleotide sequence ID" value="NZ_BAABIH010000019.1"/>
</dbReference>
<dbReference type="PANTHER" id="PTHR13847:SF286">
    <property type="entry name" value="D-AMINO ACID DEHYDROGENASE"/>
    <property type="match status" value="1"/>
</dbReference>
<accession>A0A5P9Q5S8</accession>
<keyword evidence="4 7" id="KW-0560">Oxidoreductase</keyword>
<proteinExistence type="inferred from homology"/>
<dbReference type="PANTHER" id="PTHR13847">
    <property type="entry name" value="SARCOSINE DEHYDROGENASE-RELATED"/>
    <property type="match status" value="1"/>
</dbReference>
<comment type="similarity">
    <text evidence="2">Belongs to the DadA oxidoreductase family.</text>
</comment>
<keyword evidence="8" id="KW-1185">Reference proteome</keyword>
<comment type="cofactor">
    <cofactor evidence="1">
        <name>FAD</name>
        <dbReference type="ChEBI" id="CHEBI:57692"/>
    </cofactor>
</comment>
<dbReference type="InterPro" id="IPR006076">
    <property type="entry name" value="FAD-dep_OxRdtase"/>
</dbReference>
<reference evidence="7 8" key="1">
    <citation type="submission" date="2019-10" db="EMBL/GenBank/DDBJ databases">
        <title>Genome sequence of Luteimicrobium xylanilyticum HY-24.</title>
        <authorList>
            <person name="Kim D.Y."/>
            <person name="Park H.-Y."/>
        </authorList>
    </citation>
    <scope>NUCLEOTIDE SEQUENCE [LARGE SCALE GENOMIC DNA]</scope>
    <source>
        <strain evidence="7 8">HY-24</strain>
    </source>
</reference>
<evidence type="ECO:0000256" key="4">
    <source>
        <dbReference type="ARBA" id="ARBA00023002"/>
    </source>
</evidence>
<feature type="region of interest" description="Disordered" evidence="5">
    <location>
        <begin position="353"/>
        <end position="377"/>
    </location>
</feature>
<dbReference type="Pfam" id="PF01266">
    <property type="entry name" value="DAO"/>
    <property type="match status" value="1"/>
</dbReference>
<dbReference type="EC" id="1.4.5.1" evidence="7"/>
<evidence type="ECO:0000259" key="6">
    <source>
        <dbReference type="Pfam" id="PF01266"/>
    </source>
</evidence>
<dbReference type="GO" id="GO:0008718">
    <property type="term" value="F:D-amino-acid dehydrogenase activity"/>
    <property type="evidence" value="ECO:0007669"/>
    <property type="project" value="UniProtKB-EC"/>
</dbReference>
<name>A0A5P9Q5S8_9MICO</name>
<sequence>MRVLVIGAGVAGASVAWSLTRRGAEVVVVDRLHDGAATLAGAGIVRASLGITEPGFVEAYAAAVRHYPEAIRDLGDASGRDVADEVGYRVVGGLWLSADDDALADVEARLRAFDAAQVGTVSRLDPAQAHDAFPAAAADLAAVHVTQAARVDGRRLRLALLAAARAHGAVVHDDDARLSPAGAAAELGSGERIDADHVVVAAGTWTPEVLAPRGVSVPITPQRGQISHLGLPGTDTSRWATATAIGSSHYLLAFDDSRVVVGATRERDAGTDYRVTAAGQAEVLREALAVAPGLADATLLETRVGFRPTSPDGVPIVGRVADDVTVVTGFGASGLTLGPYVGERVADDVLGLGPDDTPGPPRALAAFDPSRFTTGSR</sequence>
<evidence type="ECO:0000256" key="3">
    <source>
        <dbReference type="ARBA" id="ARBA00022630"/>
    </source>
</evidence>
<dbReference type="OrthoDB" id="9806257at2"/>
<dbReference type="Gene3D" id="3.30.9.10">
    <property type="entry name" value="D-Amino Acid Oxidase, subunit A, domain 2"/>
    <property type="match status" value="1"/>
</dbReference>
<protein>
    <submittedName>
        <fullName evidence="7">D-amino acid dehydrogenase (Quinone)</fullName>
        <ecNumber evidence="7">1.4.5.1</ecNumber>
    </submittedName>
</protein>
<dbReference type="SUPFAM" id="SSF51971">
    <property type="entry name" value="Nucleotide-binding domain"/>
    <property type="match status" value="1"/>
</dbReference>
<dbReference type="GO" id="GO:0005737">
    <property type="term" value="C:cytoplasm"/>
    <property type="evidence" value="ECO:0007669"/>
    <property type="project" value="TreeGrafter"/>
</dbReference>
<dbReference type="EMBL" id="CP045529">
    <property type="protein sequence ID" value="QFU96616.1"/>
    <property type="molecule type" value="Genomic_DNA"/>
</dbReference>